<organism evidence="4 5">
    <name type="scientific">Clostridium ljungdahlii</name>
    <dbReference type="NCBI Taxonomy" id="1538"/>
    <lineage>
        <taxon>Bacteria</taxon>
        <taxon>Bacillati</taxon>
        <taxon>Bacillota</taxon>
        <taxon>Clostridia</taxon>
        <taxon>Eubacteriales</taxon>
        <taxon>Clostridiaceae</taxon>
        <taxon>Clostridium</taxon>
    </lineage>
</organism>
<dbReference type="Pfam" id="PF13308">
    <property type="entry name" value="YARHG"/>
    <property type="match status" value="1"/>
</dbReference>
<dbReference type="EMBL" id="LITT01000023">
    <property type="protein sequence ID" value="OAA87005.1"/>
    <property type="molecule type" value="Genomic_DNA"/>
</dbReference>
<feature type="compositionally biased region" description="Polar residues" evidence="1">
    <location>
        <begin position="135"/>
        <end position="145"/>
    </location>
</feature>
<feature type="region of interest" description="Disordered" evidence="1">
    <location>
        <begin position="132"/>
        <end position="165"/>
    </location>
</feature>
<gene>
    <name evidence="4" type="ORF">WY13_02400</name>
</gene>
<dbReference type="InterPro" id="IPR026870">
    <property type="entry name" value="Zinc_ribbon_dom"/>
</dbReference>
<keyword evidence="2" id="KW-0472">Membrane</keyword>
<dbReference type="SMART" id="SM01324">
    <property type="entry name" value="YARHG"/>
    <property type="match status" value="1"/>
</dbReference>
<dbReference type="InterPro" id="IPR025582">
    <property type="entry name" value="YARHG_dom"/>
</dbReference>
<dbReference type="Gene3D" id="1.20.58.1690">
    <property type="match status" value="1"/>
</dbReference>
<comment type="caution">
    <text evidence="4">The sequence shown here is derived from an EMBL/GenBank/DDBJ whole genome shotgun (WGS) entry which is preliminary data.</text>
</comment>
<evidence type="ECO:0000256" key="2">
    <source>
        <dbReference type="SAM" id="Phobius"/>
    </source>
</evidence>
<sequence length="261" mass="29972">MAKCRECGTELNENDKFCVYCGAKQEKGHEKEEDKNDDTKYYGKENNDYKKEDKKHEDSLKNSDTFDFSSSHEQKRADRKDKEEFTQELDEDDTPLKDKRPFNFKMIGITVLTIIVFVVAFKMISSLINKGPGKNVSNVESKQNVSSDLKDSSENDSDNNSGEYVIPYSNTRALTSNDLKGMSKKQLALARNEIFARHGYTFPTEPYKSYFASKSWYKPNPKYTNDGKELSALERHNVKVILIAEGRGKYVSPGYDADYYQ</sequence>
<feature type="region of interest" description="Disordered" evidence="1">
    <location>
        <begin position="26"/>
        <end position="97"/>
    </location>
</feature>
<accession>A0A168NWK3</accession>
<evidence type="ECO:0000313" key="4">
    <source>
        <dbReference type="EMBL" id="OAA87005.1"/>
    </source>
</evidence>
<proteinExistence type="predicted"/>
<name>A0A168NWK3_9CLOT</name>
<dbReference type="InterPro" id="IPR038434">
    <property type="entry name" value="YARHG_sf"/>
</dbReference>
<evidence type="ECO:0000256" key="1">
    <source>
        <dbReference type="SAM" id="MobiDB-lite"/>
    </source>
</evidence>
<reference evidence="4 5" key="1">
    <citation type="journal article" date="2015" name="Biotechnol. Bioeng.">
        <title>Genome sequence and phenotypic characterization of Caulobacter segnis.</title>
        <authorList>
            <person name="Patel S."/>
            <person name="Fletcher B."/>
            <person name="Scott D.C."/>
            <person name="Ely B."/>
        </authorList>
    </citation>
    <scope>NUCLEOTIDE SEQUENCE [LARGE SCALE GENOMIC DNA]</scope>
    <source>
        <strain evidence="4 5">ERI-2</strain>
    </source>
</reference>
<dbReference type="Pfam" id="PF13240">
    <property type="entry name" value="Zn_Ribbon_1"/>
    <property type="match status" value="1"/>
</dbReference>
<keyword evidence="2" id="KW-1133">Transmembrane helix</keyword>
<dbReference type="OrthoDB" id="517663at2"/>
<dbReference type="PATRIC" id="fig|1538.10.peg.2003"/>
<dbReference type="Proteomes" id="UP000077407">
    <property type="component" value="Unassembled WGS sequence"/>
</dbReference>
<keyword evidence="2" id="KW-0812">Transmembrane</keyword>
<feature type="compositionally biased region" description="Basic and acidic residues" evidence="1">
    <location>
        <begin position="70"/>
        <end position="85"/>
    </location>
</feature>
<feature type="domain" description="YARHG" evidence="3">
    <location>
        <begin position="162"/>
        <end position="246"/>
    </location>
</feature>
<evidence type="ECO:0000259" key="3">
    <source>
        <dbReference type="SMART" id="SM01324"/>
    </source>
</evidence>
<evidence type="ECO:0000313" key="5">
    <source>
        <dbReference type="Proteomes" id="UP000077407"/>
    </source>
</evidence>
<feature type="compositionally biased region" description="Basic and acidic residues" evidence="1">
    <location>
        <begin position="26"/>
        <end position="61"/>
    </location>
</feature>
<dbReference type="RefSeq" id="WP_063555806.1">
    <property type="nucleotide sequence ID" value="NZ_LITT01000023.1"/>
</dbReference>
<dbReference type="AlphaFoldDB" id="A0A168NWK3"/>
<feature type="transmembrane region" description="Helical" evidence="2">
    <location>
        <begin position="106"/>
        <end position="128"/>
    </location>
</feature>
<protein>
    <recommendedName>
        <fullName evidence="3">YARHG domain-containing protein</fullName>
    </recommendedName>
</protein>